<dbReference type="EMBL" id="NBIV01000021">
    <property type="protein sequence ID" value="PXF47667.1"/>
    <property type="molecule type" value="Genomic_DNA"/>
</dbReference>
<proteinExistence type="predicted"/>
<feature type="compositionally biased region" description="Polar residues" evidence="5">
    <location>
        <begin position="413"/>
        <end position="426"/>
    </location>
</feature>
<dbReference type="OrthoDB" id="4252at2759"/>
<dbReference type="InterPro" id="IPR036322">
    <property type="entry name" value="WD40_repeat_dom_sf"/>
</dbReference>
<feature type="compositionally biased region" description="Polar residues" evidence="5">
    <location>
        <begin position="381"/>
        <end position="398"/>
    </location>
</feature>
<dbReference type="Gene3D" id="1.20.5.170">
    <property type="match status" value="1"/>
</dbReference>
<evidence type="ECO:0000256" key="4">
    <source>
        <dbReference type="SAM" id="Coils"/>
    </source>
</evidence>
<keyword evidence="7" id="KW-1185">Reference proteome</keyword>
<dbReference type="PRINTS" id="PR00320">
    <property type="entry name" value="GPROTEINBRPT"/>
</dbReference>
<reference evidence="6 7" key="1">
    <citation type="journal article" date="2018" name="Mol. Biol. Evol.">
        <title>Analysis of the draft genome of the red seaweed Gracilariopsis chorda provides insights into genome size evolution in Rhodophyta.</title>
        <authorList>
            <person name="Lee J."/>
            <person name="Yang E.C."/>
            <person name="Graf L."/>
            <person name="Yang J.H."/>
            <person name="Qiu H."/>
            <person name="Zel Zion U."/>
            <person name="Chan C.X."/>
            <person name="Stephens T.G."/>
            <person name="Weber A.P.M."/>
            <person name="Boo G.H."/>
            <person name="Boo S.M."/>
            <person name="Kim K.M."/>
            <person name="Shin Y."/>
            <person name="Jung M."/>
            <person name="Lee S.J."/>
            <person name="Yim H.S."/>
            <person name="Lee J.H."/>
            <person name="Bhattacharya D."/>
            <person name="Yoon H.S."/>
        </authorList>
    </citation>
    <scope>NUCLEOTIDE SEQUENCE [LARGE SCALE GENOMIC DNA]</scope>
    <source>
        <strain evidence="6 7">SKKU-2015</strain>
        <tissue evidence="6">Whole body</tissue>
    </source>
</reference>
<keyword evidence="4" id="KW-0175">Coiled coil</keyword>
<dbReference type="PANTHER" id="PTHR19846:SF0">
    <property type="entry name" value="PRE-MRNA PROCESSING FACTOR 4"/>
    <property type="match status" value="1"/>
</dbReference>
<dbReference type="AlphaFoldDB" id="A0A2V3J147"/>
<keyword evidence="1 3" id="KW-0853">WD repeat</keyword>
<dbReference type="GO" id="GO:0030621">
    <property type="term" value="F:U4 snRNA binding"/>
    <property type="evidence" value="ECO:0007669"/>
    <property type="project" value="TreeGrafter"/>
</dbReference>
<feature type="repeat" description="WD" evidence="3">
    <location>
        <begin position="229"/>
        <end position="262"/>
    </location>
</feature>
<evidence type="ECO:0000313" key="7">
    <source>
        <dbReference type="Proteomes" id="UP000247409"/>
    </source>
</evidence>
<dbReference type="SMART" id="SM00320">
    <property type="entry name" value="WD40"/>
    <property type="match status" value="5"/>
</dbReference>
<dbReference type="GO" id="GO:0046540">
    <property type="term" value="C:U4/U6 x U5 tri-snRNP complex"/>
    <property type="evidence" value="ECO:0007669"/>
    <property type="project" value="TreeGrafter"/>
</dbReference>
<dbReference type="SUPFAM" id="SSF50978">
    <property type="entry name" value="WD40 repeat-like"/>
    <property type="match status" value="1"/>
</dbReference>
<dbReference type="STRING" id="448386.A0A2V3J147"/>
<comment type="caution">
    <text evidence="6">The sequence shown here is derived from an EMBL/GenBank/DDBJ whole genome shotgun (WGS) entry which is preliminary data.</text>
</comment>
<dbReference type="PROSITE" id="PS50294">
    <property type="entry name" value="WD_REPEATS_REGION"/>
    <property type="match status" value="3"/>
</dbReference>
<dbReference type="InterPro" id="IPR015943">
    <property type="entry name" value="WD40/YVTN_repeat-like_dom_sf"/>
</dbReference>
<dbReference type="GO" id="GO:0000398">
    <property type="term" value="P:mRNA splicing, via spliceosome"/>
    <property type="evidence" value="ECO:0007669"/>
    <property type="project" value="TreeGrafter"/>
</dbReference>
<dbReference type="CDD" id="cd00200">
    <property type="entry name" value="WD40"/>
    <property type="match status" value="1"/>
</dbReference>
<dbReference type="Pfam" id="PF00400">
    <property type="entry name" value="WD40"/>
    <property type="match status" value="5"/>
</dbReference>
<dbReference type="GO" id="GO:0017070">
    <property type="term" value="F:U6 snRNA binding"/>
    <property type="evidence" value="ECO:0007669"/>
    <property type="project" value="TreeGrafter"/>
</dbReference>
<sequence>MPDFAKGSVQTITVAPHSNLLAAQTSSDSFALARIEAPTKSPQPFQPCKTYAASSLTSLCLPSTNVLYHADSRGAFHRHAISDAPTLQYSVDAAHSGHELTTVTALSSDSLVITAGKDGTVRCWDPETRQSTARLAGHRYEVRSVAASSSSDVDATPVTIVASGGRDKTIRLWDVRAHSSKEIHVFEGHSGWVHSVALTATPSPLLLSCAGDKTVRLWDLVAMKQRTVFSGHEFRVWSVAFSPDGSFAVSGSTDATVRLWSVGKDEGKCNILEGHRDSVISVAAHTPASVISGCEDGALFSWDCRGLLNVPKDAPLVNTQVEQKAVPAVSSAVESEQTSPRRRLSHRRIGQTPLDHKQSSPRRTVPESIIDQSPVDHKQPLIQTEAQPKSTSDRQPFSSGKPKHVGADELRSENVSNTAHSPSASLGTQRTELLKTAAVTPPQKDPRFDKSAAELVNALKQIQTLEKSLQQAQTSLRMKDTQIEQLNRSVAEKDTFISRLQAEADSSKQLLHAANVRKLFLENPRKADVALDYQEPVNKIGAVTDQLSALKARLDAMIATN</sequence>
<evidence type="ECO:0000256" key="1">
    <source>
        <dbReference type="ARBA" id="ARBA00022574"/>
    </source>
</evidence>
<dbReference type="Gene3D" id="2.130.10.10">
    <property type="entry name" value="YVTN repeat-like/Quinoprotein amine dehydrogenase"/>
    <property type="match status" value="2"/>
</dbReference>
<evidence type="ECO:0000256" key="3">
    <source>
        <dbReference type="PROSITE-ProRule" id="PRU00221"/>
    </source>
</evidence>
<evidence type="ECO:0000256" key="5">
    <source>
        <dbReference type="SAM" id="MobiDB-lite"/>
    </source>
</evidence>
<dbReference type="PROSITE" id="PS50082">
    <property type="entry name" value="WD_REPEATS_2"/>
    <property type="match status" value="5"/>
</dbReference>
<protein>
    <submittedName>
        <fullName evidence="6">Uncharacterized protein</fullName>
    </submittedName>
</protein>
<dbReference type="PROSITE" id="PS00678">
    <property type="entry name" value="WD_REPEATS_1"/>
    <property type="match status" value="2"/>
</dbReference>
<keyword evidence="2" id="KW-0677">Repeat</keyword>
<accession>A0A2V3J147</accession>
<dbReference type="Proteomes" id="UP000247409">
    <property type="component" value="Unassembled WGS sequence"/>
</dbReference>
<feature type="repeat" description="WD" evidence="3">
    <location>
        <begin position="100"/>
        <end position="134"/>
    </location>
</feature>
<evidence type="ECO:0000256" key="2">
    <source>
        <dbReference type="ARBA" id="ARBA00022737"/>
    </source>
</evidence>
<dbReference type="InterPro" id="IPR019775">
    <property type="entry name" value="WD40_repeat_CS"/>
</dbReference>
<dbReference type="InterPro" id="IPR001680">
    <property type="entry name" value="WD40_rpt"/>
</dbReference>
<feature type="repeat" description="WD" evidence="3">
    <location>
        <begin position="186"/>
        <end position="228"/>
    </location>
</feature>
<dbReference type="PANTHER" id="PTHR19846">
    <property type="entry name" value="WD40 REPEAT PROTEIN"/>
    <property type="match status" value="1"/>
</dbReference>
<feature type="region of interest" description="Disordered" evidence="5">
    <location>
        <begin position="324"/>
        <end position="426"/>
    </location>
</feature>
<feature type="compositionally biased region" description="Basic residues" evidence="5">
    <location>
        <begin position="340"/>
        <end position="349"/>
    </location>
</feature>
<dbReference type="InterPro" id="IPR020472">
    <property type="entry name" value="WD40_PAC1"/>
</dbReference>
<feature type="coiled-coil region" evidence="4">
    <location>
        <begin position="455"/>
        <end position="489"/>
    </location>
</feature>
<feature type="repeat" description="WD" evidence="3">
    <location>
        <begin position="135"/>
        <end position="183"/>
    </location>
</feature>
<evidence type="ECO:0000313" key="6">
    <source>
        <dbReference type="EMBL" id="PXF47667.1"/>
    </source>
</evidence>
<feature type="repeat" description="WD" evidence="3">
    <location>
        <begin position="272"/>
        <end position="303"/>
    </location>
</feature>
<gene>
    <name evidence="6" type="ORF">BWQ96_02529</name>
</gene>
<organism evidence="6 7">
    <name type="scientific">Gracilariopsis chorda</name>
    <dbReference type="NCBI Taxonomy" id="448386"/>
    <lineage>
        <taxon>Eukaryota</taxon>
        <taxon>Rhodophyta</taxon>
        <taxon>Florideophyceae</taxon>
        <taxon>Rhodymeniophycidae</taxon>
        <taxon>Gracilariales</taxon>
        <taxon>Gracilariaceae</taxon>
        <taxon>Gracilariopsis</taxon>
    </lineage>
</organism>
<name>A0A2V3J147_9FLOR</name>